<gene>
    <name evidence="2" type="ORF">SVUK_LOCUS13248</name>
</gene>
<dbReference type="Proteomes" id="UP000270094">
    <property type="component" value="Unassembled WGS sequence"/>
</dbReference>
<dbReference type="EMBL" id="UYYB01101403">
    <property type="protein sequence ID" value="VDM78250.1"/>
    <property type="molecule type" value="Genomic_DNA"/>
</dbReference>
<evidence type="ECO:0000256" key="1">
    <source>
        <dbReference type="SAM" id="MobiDB-lite"/>
    </source>
</evidence>
<reference evidence="2 3" key="1">
    <citation type="submission" date="2018-11" db="EMBL/GenBank/DDBJ databases">
        <authorList>
            <consortium name="Pathogen Informatics"/>
        </authorList>
    </citation>
    <scope>NUCLEOTIDE SEQUENCE [LARGE SCALE GENOMIC DNA]</scope>
</reference>
<sequence>MAPRPDFALQRGGAGPNRGSDASKKSTVLAVPAFIDPTAVDDDEDRKHVYKPSTIEKIINIALCRWVRAQTTRE</sequence>
<organism evidence="2 3">
    <name type="scientific">Strongylus vulgaris</name>
    <name type="common">Blood worm</name>
    <dbReference type="NCBI Taxonomy" id="40348"/>
    <lineage>
        <taxon>Eukaryota</taxon>
        <taxon>Metazoa</taxon>
        <taxon>Ecdysozoa</taxon>
        <taxon>Nematoda</taxon>
        <taxon>Chromadorea</taxon>
        <taxon>Rhabditida</taxon>
        <taxon>Rhabditina</taxon>
        <taxon>Rhabditomorpha</taxon>
        <taxon>Strongyloidea</taxon>
        <taxon>Strongylidae</taxon>
        <taxon>Strongylus</taxon>
    </lineage>
</organism>
<dbReference type="AlphaFoldDB" id="A0A3P7IYL8"/>
<name>A0A3P7IYL8_STRVU</name>
<evidence type="ECO:0000313" key="3">
    <source>
        <dbReference type="Proteomes" id="UP000270094"/>
    </source>
</evidence>
<proteinExistence type="predicted"/>
<protein>
    <submittedName>
        <fullName evidence="2">Uncharacterized protein</fullName>
    </submittedName>
</protein>
<dbReference type="OrthoDB" id="5875102at2759"/>
<keyword evidence="3" id="KW-1185">Reference proteome</keyword>
<accession>A0A3P7IYL8</accession>
<feature type="region of interest" description="Disordered" evidence="1">
    <location>
        <begin position="1"/>
        <end position="25"/>
    </location>
</feature>
<evidence type="ECO:0000313" key="2">
    <source>
        <dbReference type="EMBL" id="VDM78250.1"/>
    </source>
</evidence>